<evidence type="ECO:0000313" key="3">
    <source>
        <dbReference type="Proteomes" id="UP000887575"/>
    </source>
</evidence>
<dbReference type="AlphaFoldDB" id="A0AAF3EU51"/>
<accession>A0AAF3EU51</accession>
<dbReference type="InterPro" id="IPR009349">
    <property type="entry name" value="TRIP4/RQT4_C2HC5_Znf"/>
</dbReference>
<dbReference type="Proteomes" id="UP000887575">
    <property type="component" value="Unassembled WGS sequence"/>
</dbReference>
<dbReference type="PANTHER" id="PTHR12963:SF4">
    <property type="entry name" value="ACTIVATING SIGNAL COINTEGRATOR 1"/>
    <property type="match status" value="1"/>
</dbReference>
<evidence type="ECO:0000313" key="4">
    <source>
        <dbReference type="WBParaSite" id="MBELARI_LOCUS17693"/>
    </source>
</evidence>
<sequence length="420" mass="47145">MGQRDRKSKQQQQQQSQKTHGQGNALTDGNVVERLRPGRHLCNCQARIHGLIRNCLGCGKIICEQEGSGHCLTCGRLVCTKEEREILERGSRKSAELYKKLTGEELPISGAFSLTLIGRDVENAVSFRDRLLQADADTERRTRVNDLEGDCLNIDRNPYVTKEEREAILQRREELRRIRDERKRALVVDIDLEGKTARTVAADPRATDPAYDPVIRAILDKSESRKGNFEFNSATSAQWEPKGFVPKYANKGSLTKPSTTEIEEVCLANEEVMFMEVERQAYTIALPQPAACCLANGLVKYIRWQEDLHLKGPLYVCAMASATNPEEIDAFHQKYVNSTTSAPLDYSSGSIQGKIFLEEILTIKEFNDEIGSNQAIFGSGDFVLAFSQHTPLTISVPHIPPSEFFQLERSLREALTQVLS</sequence>
<keyword evidence="3" id="KW-1185">Reference proteome</keyword>
<dbReference type="GO" id="GO:0005634">
    <property type="term" value="C:nucleus"/>
    <property type="evidence" value="ECO:0007669"/>
    <property type="project" value="InterPro"/>
</dbReference>
<dbReference type="GO" id="GO:0072344">
    <property type="term" value="P:rescue of stalled ribosome"/>
    <property type="evidence" value="ECO:0007669"/>
    <property type="project" value="InterPro"/>
</dbReference>
<dbReference type="PANTHER" id="PTHR12963">
    <property type="entry name" value="THYROID RECEPTOR INTERACTING PROTEIN RELATED"/>
    <property type="match status" value="1"/>
</dbReference>
<evidence type="ECO:0000256" key="1">
    <source>
        <dbReference type="SAM" id="MobiDB-lite"/>
    </source>
</evidence>
<protein>
    <submittedName>
        <fullName evidence="4">Zinc finger C2HC5-type domain-containing protein</fullName>
    </submittedName>
</protein>
<dbReference type="InterPro" id="IPR039128">
    <property type="entry name" value="TRIP4-like"/>
</dbReference>
<feature type="domain" description="TRIP4/RQT4 C2HC5-type zinc finger" evidence="2">
    <location>
        <begin position="40"/>
        <end position="85"/>
    </location>
</feature>
<dbReference type="GO" id="GO:0180022">
    <property type="term" value="C:RQC-trigger complex"/>
    <property type="evidence" value="ECO:0007669"/>
    <property type="project" value="InterPro"/>
</dbReference>
<dbReference type="WBParaSite" id="MBELARI_LOCUS17693">
    <property type="protein sequence ID" value="MBELARI_LOCUS17693"/>
    <property type="gene ID" value="MBELARI_LOCUS17693"/>
</dbReference>
<dbReference type="GO" id="GO:0008270">
    <property type="term" value="F:zinc ion binding"/>
    <property type="evidence" value="ECO:0007669"/>
    <property type="project" value="InterPro"/>
</dbReference>
<dbReference type="GO" id="GO:0045893">
    <property type="term" value="P:positive regulation of DNA-templated transcription"/>
    <property type="evidence" value="ECO:0007669"/>
    <property type="project" value="TreeGrafter"/>
</dbReference>
<proteinExistence type="predicted"/>
<name>A0AAF3EU51_9BILA</name>
<dbReference type="Pfam" id="PF06221">
    <property type="entry name" value="zf-C2HC5"/>
    <property type="match status" value="1"/>
</dbReference>
<feature type="region of interest" description="Disordered" evidence="1">
    <location>
        <begin position="1"/>
        <end position="30"/>
    </location>
</feature>
<evidence type="ECO:0000259" key="2">
    <source>
        <dbReference type="Pfam" id="PF06221"/>
    </source>
</evidence>
<organism evidence="3 4">
    <name type="scientific">Mesorhabditis belari</name>
    <dbReference type="NCBI Taxonomy" id="2138241"/>
    <lineage>
        <taxon>Eukaryota</taxon>
        <taxon>Metazoa</taxon>
        <taxon>Ecdysozoa</taxon>
        <taxon>Nematoda</taxon>
        <taxon>Chromadorea</taxon>
        <taxon>Rhabditida</taxon>
        <taxon>Rhabditina</taxon>
        <taxon>Rhabditomorpha</taxon>
        <taxon>Rhabditoidea</taxon>
        <taxon>Rhabditidae</taxon>
        <taxon>Mesorhabditinae</taxon>
        <taxon>Mesorhabditis</taxon>
    </lineage>
</organism>
<reference evidence="4" key="1">
    <citation type="submission" date="2024-02" db="UniProtKB">
        <authorList>
            <consortium name="WormBaseParasite"/>
        </authorList>
    </citation>
    <scope>IDENTIFICATION</scope>
</reference>